<dbReference type="Gene3D" id="3.40.190.10">
    <property type="entry name" value="Periplasmic binding protein-like II"/>
    <property type="match status" value="2"/>
</dbReference>
<reference evidence="6 7" key="1">
    <citation type="journal article" date="2014" name="J. Biotechnol.">
        <title>Complete genome sequence of the actinobacterium Actinoplanes friuliensis HAG 010964, producer of the lipopeptide antibiotic friulimycin.</title>
        <authorList>
            <person name="Ruckert C."/>
            <person name="Szczepanowski R."/>
            <person name="Albersmeier A."/>
            <person name="Goesmann A."/>
            <person name="Fischer N."/>
            <person name="Steinkamper A."/>
            <person name="Puhler A."/>
            <person name="Biener R."/>
            <person name="Schwartz D."/>
            <person name="Kalinowski J."/>
        </authorList>
    </citation>
    <scope>NUCLEOTIDE SEQUENCE [LARGE SCALE GENOMIC DNA]</scope>
    <source>
        <strain evidence="6 7">DSM 7358</strain>
    </source>
</reference>
<dbReference type="PRINTS" id="PR00039">
    <property type="entry name" value="HTHLYSR"/>
</dbReference>
<dbReference type="PANTHER" id="PTHR30579">
    <property type="entry name" value="TRANSCRIPTIONAL REGULATOR"/>
    <property type="match status" value="1"/>
</dbReference>
<dbReference type="GO" id="GO:0003677">
    <property type="term" value="F:DNA binding"/>
    <property type="evidence" value="ECO:0007669"/>
    <property type="project" value="UniProtKB-KW"/>
</dbReference>
<proteinExistence type="inferred from homology"/>
<protein>
    <submittedName>
        <fullName evidence="6">LysR family transcriptional regulator</fullName>
    </submittedName>
</protein>
<dbReference type="KEGG" id="afs:AFR_22235"/>
<comment type="similarity">
    <text evidence="1">Belongs to the LysR transcriptional regulatory family.</text>
</comment>
<dbReference type="RefSeq" id="WP_023363088.1">
    <property type="nucleotide sequence ID" value="NC_022657.1"/>
</dbReference>
<dbReference type="InterPro" id="IPR000847">
    <property type="entry name" value="LysR_HTH_N"/>
</dbReference>
<keyword evidence="7" id="KW-1185">Reference proteome</keyword>
<dbReference type="PANTHER" id="PTHR30579:SF7">
    <property type="entry name" value="HTH-TYPE TRANSCRIPTIONAL REGULATOR LRHA-RELATED"/>
    <property type="match status" value="1"/>
</dbReference>
<evidence type="ECO:0000256" key="2">
    <source>
        <dbReference type="ARBA" id="ARBA00023015"/>
    </source>
</evidence>
<evidence type="ECO:0000313" key="7">
    <source>
        <dbReference type="Proteomes" id="UP000017746"/>
    </source>
</evidence>
<dbReference type="FunFam" id="1.10.10.10:FF:000001">
    <property type="entry name" value="LysR family transcriptional regulator"/>
    <property type="match status" value="1"/>
</dbReference>
<dbReference type="SUPFAM" id="SSF53850">
    <property type="entry name" value="Periplasmic binding protein-like II"/>
    <property type="match status" value="1"/>
</dbReference>
<dbReference type="PROSITE" id="PS50931">
    <property type="entry name" value="HTH_LYSR"/>
    <property type="match status" value="1"/>
</dbReference>
<dbReference type="GO" id="GO:0003700">
    <property type="term" value="F:DNA-binding transcription factor activity"/>
    <property type="evidence" value="ECO:0007669"/>
    <property type="project" value="InterPro"/>
</dbReference>
<dbReference type="AlphaFoldDB" id="U5W127"/>
<sequence length="289" mass="30219">MGPVLDIVALRSLLAVADCGGFHRAAEVLRVSQPAVSQHVRRLEKAIGRPLVERQGRRTVFTPDGQALIADARCILAAHDNAVRRLIGAGSTTITIGTTEHAADLILPVVTAVLAASHPGHEVRFRIDRTVRLDEGIDRGALDLAVSMAEVSGARAEPVGSLPLTWYAAPGWRQPADGDPWPVVAIEEPCLLRRRAIEALAARELRPYVVCDTGYVAGVMNAVRAGIGVALLADAGSPPDGLTVRHDLPAVAPAALGLRARQGADPVLAATVTEALRAALGHAVEAVAA</sequence>
<dbReference type="EMBL" id="CP006272">
    <property type="protein sequence ID" value="AGZ42717.1"/>
    <property type="molecule type" value="Genomic_DNA"/>
</dbReference>
<evidence type="ECO:0000259" key="5">
    <source>
        <dbReference type="PROSITE" id="PS50931"/>
    </source>
</evidence>
<dbReference type="STRING" id="1246995.AFR_22235"/>
<dbReference type="Gene3D" id="1.10.10.10">
    <property type="entry name" value="Winged helix-like DNA-binding domain superfamily/Winged helix DNA-binding domain"/>
    <property type="match status" value="1"/>
</dbReference>
<keyword evidence="4" id="KW-0804">Transcription</keyword>
<evidence type="ECO:0000313" key="6">
    <source>
        <dbReference type="EMBL" id="AGZ42717.1"/>
    </source>
</evidence>
<organism evidence="6 7">
    <name type="scientific">Actinoplanes friuliensis DSM 7358</name>
    <dbReference type="NCBI Taxonomy" id="1246995"/>
    <lineage>
        <taxon>Bacteria</taxon>
        <taxon>Bacillati</taxon>
        <taxon>Actinomycetota</taxon>
        <taxon>Actinomycetes</taxon>
        <taxon>Micromonosporales</taxon>
        <taxon>Micromonosporaceae</taxon>
        <taxon>Actinoplanes</taxon>
    </lineage>
</organism>
<dbReference type="SUPFAM" id="SSF46785">
    <property type="entry name" value="Winged helix' DNA-binding domain"/>
    <property type="match status" value="1"/>
</dbReference>
<evidence type="ECO:0000256" key="4">
    <source>
        <dbReference type="ARBA" id="ARBA00023163"/>
    </source>
</evidence>
<name>U5W127_9ACTN</name>
<dbReference type="HOGENOM" id="CLU_039613_1_0_11"/>
<dbReference type="Proteomes" id="UP000017746">
    <property type="component" value="Chromosome"/>
</dbReference>
<dbReference type="InterPro" id="IPR036390">
    <property type="entry name" value="WH_DNA-bd_sf"/>
</dbReference>
<evidence type="ECO:0000256" key="3">
    <source>
        <dbReference type="ARBA" id="ARBA00023125"/>
    </source>
</evidence>
<dbReference type="InterPro" id="IPR050176">
    <property type="entry name" value="LTTR"/>
</dbReference>
<evidence type="ECO:0000256" key="1">
    <source>
        <dbReference type="ARBA" id="ARBA00009437"/>
    </source>
</evidence>
<dbReference type="OrthoDB" id="9789529at2"/>
<accession>U5W127</accession>
<dbReference type="InterPro" id="IPR005119">
    <property type="entry name" value="LysR_subst-bd"/>
</dbReference>
<dbReference type="PATRIC" id="fig|1246995.3.peg.4507"/>
<gene>
    <name evidence="6" type="ORF">AFR_22235</name>
</gene>
<keyword evidence="3" id="KW-0238">DNA-binding</keyword>
<dbReference type="Pfam" id="PF03466">
    <property type="entry name" value="LysR_substrate"/>
    <property type="match status" value="1"/>
</dbReference>
<dbReference type="InterPro" id="IPR036388">
    <property type="entry name" value="WH-like_DNA-bd_sf"/>
</dbReference>
<feature type="domain" description="HTH lysR-type" evidence="5">
    <location>
        <begin position="5"/>
        <end position="62"/>
    </location>
</feature>
<dbReference type="eggNOG" id="COG0583">
    <property type="taxonomic scope" value="Bacteria"/>
</dbReference>
<dbReference type="Pfam" id="PF00126">
    <property type="entry name" value="HTH_1"/>
    <property type="match status" value="1"/>
</dbReference>
<keyword evidence="2" id="KW-0805">Transcription regulation</keyword>